<evidence type="ECO:0000256" key="1">
    <source>
        <dbReference type="ARBA" id="ARBA00000624"/>
    </source>
</evidence>
<feature type="binding site" evidence="14">
    <location>
        <position position="236"/>
    </location>
    <ligand>
        <name>substrate</name>
    </ligand>
</feature>
<evidence type="ECO:0000256" key="6">
    <source>
        <dbReference type="ARBA" id="ARBA00022430"/>
    </source>
</evidence>
<dbReference type="FunFam" id="3.40.718.10:FF:000006">
    <property type="entry name" value="3-isopropylmalate dehydrogenase"/>
    <property type="match status" value="1"/>
</dbReference>
<dbReference type="EC" id="1.1.1.85" evidence="14"/>
<evidence type="ECO:0000256" key="13">
    <source>
        <dbReference type="ARBA" id="ARBA00023304"/>
    </source>
</evidence>
<dbReference type="GO" id="GO:0051287">
    <property type="term" value="F:NAD binding"/>
    <property type="evidence" value="ECO:0007669"/>
    <property type="project" value="InterPro"/>
</dbReference>
<comment type="caution">
    <text evidence="14">Lacks conserved residue(s) required for the propagation of feature annotation.</text>
</comment>
<evidence type="ECO:0000256" key="4">
    <source>
        <dbReference type="ARBA" id="ARBA00008319"/>
    </source>
</evidence>
<comment type="cofactor">
    <cofactor evidence="14 15">
        <name>Mg(2+)</name>
        <dbReference type="ChEBI" id="CHEBI:18420"/>
    </cofactor>
    <cofactor evidence="14 15">
        <name>Mn(2+)</name>
        <dbReference type="ChEBI" id="CHEBI:29035"/>
    </cofactor>
    <text evidence="14 15">Binds 1 Mg(2+) or Mn(2+) ion per subunit.</text>
</comment>
<keyword evidence="7 14" id="KW-0028">Amino-acid biosynthesis</keyword>
<evidence type="ECO:0000313" key="17">
    <source>
        <dbReference type="EMBL" id="SKB66989.1"/>
    </source>
</evidence>
<comment type="subcellular location">
    <subcellularLocation>
        <location evidence="14">Cytoplasm</location>
    </subcellularLocation>
</comment>
<feature type="binding site" evidence="14">
    <location>
        <position position="236"/>
    </location>
    <ligand>
        <name>Mg(2+)</name>
        <dbReference type="ChEBI" id="CHEBI:18420"/>
    </ligand>
</feature>
<evidence type="ECO:0000256" key="14">
    <source>
        <dbReference type="HAMAP-Rule" id="MF_01033"/>
    </source>
</evidence>
<feature type="binding site" evidence="14">
    <location>
        <position position="264"/>
    </location>
    <ligand>
        <name>Mg(2+)</name>
        <dbReference type="ChEBI" id="CHEBI:18420"/>
    </ligand>
</feature>
<reference evidence="18" key="1">
    <citation type="submission" date="2017-02" db="EMBL/GenBank/DDBJ databases">
        <authorList>
            <person name="Varghese N."/>
            <person name="Submissions S."/>
        </authorList>
    </citation>
    <scope>NUCLEOTIDE SEQUENCE [LARGE SCALE GENOMIC DNA]</scope>
    <source>
        <strain evidence="18">DSM 23546</strain>
    </source>
</reference>
<name>A0A1T5D5N0_9FLAO</name>
<feature type="binding site" evidence="14">
    <location>
        <position position="122"/>
    </location>
    <ligand>
        <name>substrate</name>
    </ligand>
</feature>
<gene>
    <name evidence="14" type="primary">leuB</name>
    <name evidence="17" type="ORF">SAMN05660866_02742</name>
</gene>
<dbReference type="InterPro" id="IPR024084">
    <property type="entry name" value="IsoPropMal-DH-like_dom"/>
</dbReference>
<comment type="similarity">
    <text evidence="4 14">Belongs to the isocitrate and isopropylmalate dehydrogenases family. LeuB type 1 subfamily.</text>
</comment>
<comment type="subunit">
    <text evidence="5 14 15">Homodimer.</text>
</comment>
<keyword evidence="13 14" id="KW-0100">Branched-chain amino acid biosynthesis</keyword>
<keyword evidence="11 14" id="KW-0520">NAD</keyword>
<keyword evidence="14" id="KW-0963">Cytoplasm</keyword>
<dbReference type="GO" id="GO:0005829">
    <property type="term" value="C:cytosol"/>
    <property type="evidence" value="ECO:0007669"/>
    <property type="project" value="TreeGrafter"/>
</dbReference>
<evidence type="ECO:0000256" key="8">
    <source>
        <dbReference type="ARBA" id="ARBA00022723"/>
    </source>
</evidence>
<dbReference type="Gene3D" id="3.40.718.10">
    <property type="entry name" value="Isopropylmalate Dehydrogenase"/>
    <property type="match status" value="1"/>
</dbReference>
<feature type="site" description="Important for catalysis" evidence="14">
    <location>
        <position position="157"/>
    </location>
</feature>
<dbReference type="InterPro" id="IPR004429">
    <property type="entry name" value="Isopropylmalate_DH"/>
</dbReference>
<comment type="catalytic activity">
    <reaction evidence="1 14 15">
        <text>(2R,3S)-3-isopropylmalate + NAD(+) = 4-methyl-2-oxopentanoate + CO2 + NADH</text>
        <dbReference type="Rhea" id="RHEA:32271"/>
        <dbReference type="ChEBI" id="CHEBI:16526"/>
        <dbReference type="ChEBI" id="CHEBI:17865"/>
        <dbReference type="ChEBI" id="CHEBI:35121"/>
        <dbReference type="ChEBI" id="CHEBI:57540"/>
        <dbReference type="ChEBI" id="CHEBI:57945"/>
        <dbReference type="EC" id="1.1.1.85"/>
    </reaction>
</comment>
<keyword evidence="10 14" id="KW-0560">Oxidoreductase</keyword>
<evidence type="ECO:0000256" key="12">
    <source>
        <dbReference type="ARBA" id="ARBA00023211"/>
    </source>
</evidence>
<evidence type="ECO:0000256" key="9">
    <source>
        <dbReference type="ARBA" id="ARBA00022842"/>
    </source>
</evidence>
<dbReference type="Proteomes" id="UP000190339">
    <property type="component" value="Unassembled WGS sequence"/>
</dbReference>
<keyword evidence="9 14" id="KW-0460">Magnesium</keyword>
<dbReference type="PANTHER" id="PTHR42979">
    <property type="entry name" value="3-ISOPROPYLMALATE DEHYDROGENASE"/>
    <property type="match status" value="1"/>
</dbReference>
<dbReference type="AlphaFoldDB" id="A0A1T5D5N0"/>
<feature type="site" description="Important for catalysis" evidence="14">
    <location>
        <position position="204"/>
    </location>
</feature>
<evidence type="ECO:0000259" key="16">
    <source>
        <dbReference type="SMART" id="SM01329"/>
    </source>
</evidence>
<comment type="function">
    <text evidence="14 15">Catalyzes the oxidation of 3-carboxy-2-hydroxy-4-methylpentanoate (3-isopropylmalate) to 3-carboxy-4-methyl-2-oxopentanoate. The product decarboxylates to 4-methyl-2 oxopentanoate.</text>
</comment>
<dbReference type="Pfam" id="PF00180">
    <property type="entry name" value="Iso_dh"/>
    <property type="match status" value="1"/>
</dbReference>
<dbReference type="EMBL" id="FUYL01000008">
    <property type="protein sequence ID" value="SKB66989.1"/>
    <property type="molecule type" value="Genomic_DNA"/>
</dbReference>
<dbReference type="GO" id="GO:0000287">
    <property type="term" value="F:magnesium ion binding"/>
    <property type="evidence" value="ECO:0007669"/>
    <property type="project" value="InterPro"/>
</dbReference>
<dbReference type="PANTHER" id="PTHR42979:SF1">
    <property type="entry name" value="3-ISOPROPYLMALATE DEHYDROGENASE"/>
    <property type="match status" value="1"/>
</dbReference>
<comment type="pathway">
    <text evidence="3 14 15">Amino-acid biosynthesis; L-leucine biosynthesis; L-leucine from 3-methyl-2-oxobutanoate: step 3/4.</text>
</comment>
<proteinExistence type="inferred from homology"/>
<dbReference type="UniPathway" id="UPA00048">
    <property type="reaction ID" value="UER00072"/>
</dbReference>
<dbReference type="SUPFAM" id="SSF53659">
    <property type="entry name" value="Isocitrate/Isopropylmalate dehydrogenase-like"/>
    <property type="match status" value="1"/>
</dbReference>
<comment type="cofactor">
    <cofactor evidence="2">
        <name>Mn(2+)</name>
        <dbReference type="ChEBI" id="CHEBI:29035"/>
    </cofactor>
</comment>
<evidence type="ECO:0000256" key="3">
    <source>
        <dbReference type="ARBA" id="ARBA00004762"/>
    </source>
</evidence>
<evidence type="ECO:0000313" key="18">
    <source>
        <dbReference type="Proteomes" id="UP000190339"/>
    </source>
</evidence>
<evidence type="ECO:0000256" key="10">
    <source>
        <dbReference type="ARBA" id="ARBA00023002"/>
    </source>
</evidence>
<evidence type="ECO:0000256" key="11">
    <source>
        <dbReference type="ARBA" id="ARBA00023027"/>
    </source>
</evidence>
<dbReference type="HAMAP" id="MF_01033">
    <property type="entry name" value="LeuB_type1"/>
    <property type="match status" value="1"/>
</dbReference>
<sequence length="366" mass="40376">MVPRKDVSSNIQLNKMKLNIALLAGDGIGPEVIDQAVKVCDAIAKKYHHDINWKPALTGAAAIDAVGEPYPDETHEICANADAVLFGAIGHPRFDNDPSAKVRPEQGLLKMRQKLGLFANVRPTFTFPSLIDKSPLKRDRIEGTDLIILRELTGGIYFGERGRKDDGNTAYDTMTYKRFEIERLAKKGFDMAMKRSKKLCCVDKANVLESSRLWRETVQGMEKDYPEVEVTYEFIDAVAMRLIQWPKGYDVIITANLFGDILTDEASVIAGSMGLMPSSSVGSKVSLYEPIHGSYPQAAGKDIANPLATVLSAAMLFEDMNMTEEAEEIRRVVNKSLAEGYVTEDLADGGKSYKTSEVGDWLASNI</sequence>
<organism evidence="17 18">
    <name type="scientific">Maribacter arcticus</name>
    <dbReference type="NCBI Taxonomy" id="561365"/>
    <lineage>
        <taxon>Bacteria</taxon>
        <taxon>Pseudomonadati</taxon>
        <taxon>Bacteroidota</taxon>
        <taxon>Flavobacteriia</taxon>
        <taxon>Flavobacteriales</taxon>
        <taxon>Flavobacteriaceae</taxon>
        <taxon>Maribacter</taxon>
    </lineage>
</organism>
<keyword evidence="12 14" id="KW-0464">Manganese</keyword>
<feature type="binding site" evidence="14">
    <location>
        <position position="150"/>
    </location>
    <ligand>
        <name>substrate</name>
    </ligand>
</feature>
<keyword evidence="8 14" id="KW-0479">Metal-binding</keyword>
<evidence type="ECO:0000256" key="7">
    <source>
        <dbReference type="ARBA" id="ARBA00022605"/>
    </source>
</evidence>
<dbReference type="PROSITE" id="PS00470">
    <property type="entry name" value="IDH_IMDH"/>
    <property type="match status" value="1"/>
</dbReference>
<accession>A0A1T5D5N0</accession>
<dbReference type="GO" id="GO:0009098">
    <property type="term" value="P:L-leucine biosynthetic process"/>
    <property type="evidence" value="ECO:0007669"/>
    <property type="project" value="UniProtKB-UniRule"/>
</dbReference>
<dbReference type="InterPro" id="IPR019818">
    <property type="entry name" value="IsoCit/isopropylmalate_DH_CS"/>
</dbReference>
<feature type="binding site" evidence="14">
    <location>
        <position position="112"/>
    </location>
    <ligand>
        <name>substrate</name>
    </ligand>
</feature>
<evidence type="ECO:0000256" key="5">
    <source>
        <dbReference type="ARBA" id="ARBA00011738"/>
    </source>
</evidence>
<evidence type="ECO:0000256" key="15">
    <source>
        <dbReference type="RuleBase" id="RU004445"/>
    </source>
</evidence>
<protein>
    <recommendedName>
        <fullName evidence="14">3-isopropylmalate dehydrogenase</fullName>
        <ecNumber evidence="14">1.1.1.85</ecNumber>
    </recommendedName>
    <alternativeName>
        <fullName evidence="14">3-IPM-DH</fullName>
    </alternativeName>
    <alternativeName>
        <fullName evidence="14">Beta-IPM dehydrogenase</fullName>
        <shortName evidence="14">IMDH</shortName>
    </alternativeName>
</protein>
<keyword evidence="6 14" id="KW-0432">Leucine biosynthesis</keyword>
<keyword evidence="18" id="KW-1185">Reference proteome</keyword>
<dbReference type="NCBIfam" id="TIGR00169">
    <property type="entry name" value="leuB"/>
    <property type="match status" value="1"/>
</dbReference>
<feature type="domain" description="Isopropylmalate dehydrogenase-like" evidence="16">
    <location>
        <begin position="19"/>
        <end position="362"/>
    </location>
</feature>
<dbReference type="GO" id="GO:0003862">
    <property type="term" value="F:3-isopropylmalate dehydrogenase activity"/>
    <property type="evidence" value="ECO:0007669"/>
    <property type="project" value="UniProtKB-UniRule"/>
</dbReference>
<dbReference type="STRING" id="561365.SAMN05660866_02742"/>
<feature type="binding site" evidence="14">
    <location>
        <position position="260"/>
    </location>
    <ligand>
        <name>Mg(2+)</name>
        <dbReference type="ChEBI" id="CHEBI:18420"/>
    </ligand>
</feature>
<dbReference type="SMART" id="SM01329">
    <property type="entry name" value="Iso_dh"/>
    <property type="match status" value="1"/>
</dbReference>
<evidence type="ECO:0000256" key="2">
    <source>
        <dbReference type="ARBA" id="ARBA00001936"/>
    </source>
</evidence>